<comment type="caution">
    <text evidence="2">The sequence shown here is derived from an EMBL/GenBank/DDBJ whole genome shotgun (WGS) entry which is preliminary data.</text>
</comment>
<accession>A0A0W0EW48</accession>
<dbReference type="eggNOG" id="ENOG502SI2K">
    <property type="taxonomic scope" value="Eukaryota"/>
</dbReference>
<feature type="transmembrane region" description="Helical" evidence="1">
    <location>
        <begin position="384"/>
        <end position="404"/>
    </location>
</feature>
<organism evidence="2 3">
    <name type="scientific">Moniliophthora roreri</name>
    <name type="common">Frosty pod rot fungus</name>
    <name type="synonym">Monilia roreri</name>
    <dbReference type="NCBI Taxonomy" id="221103"/>
    <lineage>
        <taxon>Eukaryota</taxon>
        <taxon>Fungi</taxon>
        <taxon>Dikarya</taxon>
        <taxon>Basidiomycota</taxon>
        <taxon>Agaricomycotina</taxon>
        <taxon>Agaricomycetes</taxon>
        <taxon>Agaricomycetidae</taxon>
        <taxon>Agaricales</taxon>
        <taxon>Marasmiineae</taxon>
        <taxon>Marasmiaceae</taxon>
        <taxon>Moniliophthora</taxon>
    </lineage>
</organism>
<feature type="transmembrane region" description="Helical" evidence="1">
    <location>
        <begin position="235"/>
        <end position="253"/>
    </location>
</feature>
<sequence length="518" mass="59136">MLFLYAVARPIYLNTFADANVTAADTSTCDDIDKCRTIADILWNCYSVVLLCTWVAVHPDVPSVKDHLTVVLMKYGIIVFMAIVAPELIILWALRQWVSCRKIAQKYKEYGWGKSHAFLVLMGGLALYEGDQFVCHLWDREKFNDYIDPENRHYHHSNDPDGEEMRIAIGISNGWTWSKIKANNLSSIFQHDVKASQFIFDNYSCLLEFLLDKGYIQISEDEIKDKGNADALTKVIALFQTLWFILQCCARAVQGLDVTAIEIVTFAFAVLNFVTYFLWWNKPLRMRRPVRVYWQLHPPTRKEKSALFARCKKGIDAAARYIADDYASIIQREAFFRFIKWPIFAPIYPVAALSTRFRDLGTGCESDDCRYLFSSRLERDTPGIYIASYIIAVIFAAIHCIPWFFPFPTPIEQSLWRISAIAATSAPIVLGLLHLSGKHILVPMIQSATREPLPTMRKMLILGLQIIGPVWIVLISSLFIVYVAARLALIVLALTALRALPRDGYEAVQWNMFLPHIG</sequence>
<protein>
    <submittedName>
        <fullName evidence="2">Uncharacterized protein</fullName>
    </submittedName>
</protein>
<dbReference type="Proteomes" id="UP000054988">
    <property type="component" value="Unassembled WGS sequence"/>
</dbReference>
<name>A0A0W0EW48_MONRR</name>
<dbReference type="PANTHER" id="PTHR35043:SF7">
    <property type="entry name" value="TRANSCRIPTION FACTOR DOMAIN-CONTAINING PROTEIN"/>
    <property type="match status" value="1"/>
</dbReference>
<dbReference type="AlphaFoldDB" id="A0A0W0EW48"/>
<feature type="transmembrane region" description="Helical" evidence="1">
    <location>
        <begin position="456"/>
        <end position="474"/>
    </location>
</feature>
<dbReference type="PANTHER" id="PTHR35043">
    <property type="entry name" value="TRANSCRIPTION FACTOR DOMAIN-CONTAINING PROTEIN"/>
    <property type="match status" value="1"/>
</dbReference>
<gene>
    <name evidence="2" type="ORF">WG66_19180</name>
</gene>
<feature type="transmembrane region" description="Helical" evidence="1">
    <location>
        <begin position="41"/>
        <end position="57"/>
    </location>
</feature>
<evidence type="ECO:0000313" key="2">
    <source>
        <dbReference type="EMBL" id="KTB28267.1"/>
    </source>
</evidence>
<keyword evidence="1" id="KW-0472">Membrane</keyword>
<evidence type="ECO:0000256" key="1">
    <source>
        <dbReference type="SAM" id="Phobius"/>
    </source>
</evidence>
<dbReference type="EMBL" id="LATX01002491">
    <property type="protein sequence ID" value="KTB28267.1"/>
    <property type="molecule type" value="Genomic_DNA"/>
</dbReference>
<reference evidence="2 3" key="1">
    <citation type="submission" date="2015-12" db="EMBL/GenBank/DDBJ databases">
        <title>Draft genome sequence of Moniliophthora roreri, the causal agent of frosty pod rot of cacao.</title>
        <authorList>
            <person name="Aime M.C."/>
            <person name="Diaz-Valderrama J.R."/>
            <person name="Kijpornyongpan T."/>
            <person name="Phillips-Mora W."/>
        </authorList>
    </citation>
    <scope>NUCLEOTIDE SEQUENCE [LARGE SCALE GENOMIC DNA]</scope>
    <source>
        <strain evidence="2 3">MCA 2952</strain>
    </source>
</reference>
<keyword evidence="1" id="KW-0812">Transmembrane</keyword>
<feature type="transmembrane region" description="Helical" evidence="1">
    <location>
        <begin position="77"/>
        <end position="98"/>
    </location>
</feature>
<feature type="transmembrane region" description="Helical" evidence="1">
    <location>
        <begin position="416"/>
        <end position="435"/>
    </location>
</feature>
<evidence type="ECO:0000313" key="3">
    <source>
        <dbReference type="Proteomes" id="UP000054988"/>
    </source>
</evidence>
<proteinExistence type="predicted"/>
<keyword evidence="1" id="KW-1133">Transmembrane helix</keyword>
<feature type="transmembrane region" description="Helical" evidence="1">
    <location>
        <begin position="259"/>
        <end position="279"/>
    </location>
</feature>